<evidence type="ECO:0000313" key="1">
    <source>
        <dbReference type="Proteomes" id="UP000095286"/>
    </source>
</evidence>
<sequence>MRGFFILLSLVGVAASTQSLASKVIEGIDENLLKLYFPPGKAAGNCADLQFNHCQSVFDTSLGFDPTLTWRNGQQLEQLIHNLLDGSVHTFLKVCAARTQISQCLGTAFNSCINRFSLMNRPNADYKNVLYYTETFYHLDFVCNSGFEILSDPSNFATIVTKGNGAAGQACITAFQTSLQNNPNSYCASADTFTKCYKAIFTPINNQVAWAVCEDIRVGFAYDCPNIRCTVN</sequence>
<accession>A0AC35U9U0</accession>
<proteinExistence type="predicted"/>
<reference evidence="2" key="1">
    <citation type="submission" date="2025-08" db="UniProtKB">
        <authorList>
            <consortium name="WormBaseParasite"/>
        </authorList>
    </citation>
    <scope>IDENTIFICATION</scope>
    <source>
        <strain evidence="2">KR3021</strain>
    </source>
</reference>
<organism evidence="1 2">
    <name type="scientific">Rhabditophanes sp. KR3021</name>
    <dbReference type="NCBI Taxonomy" id="114890"/>
    <lineage>
        <taxon>Eukaryota</taxon>
        <taxon>Metazoa</taxon>
        <taxon>Ecdysozoa</taxon>
        <taxon>Nematoda</taxon>
        <taxon>Chromadorea</taxon>
        <taxon>Rhabditida</taxon>
        <taxon>Tylenchina</taxon>
        <taxon>Panagrolaimomorpha</taxon>
        <taxon>Strongyloidoidea</taxon>
        <taxon>Alloionematidae</taxon>
        <taxon>Rhabditophanes</taxon>
    </lineage>
</organism>
<protein>
    <submittedName>
        <fullName evidence="2">DUF19 domain-containing protein</fullName>
    </submittedName>
</protein>
<evidence type="ECO:0000313" key="2">
    <source>
        <dbReference type="WBParaSite" id="RSKR_0000938900.1"/>
    </source>
</evidence>
<dbReference type="Proteomes" id="UP000095286">
    <property type="component" value="Unplaced"/>
</dbReference>
<dbReference type="WBParaSite" id="RSKR_0000938900.1">
    <property type="protein sequence ID" value="RSKR_0000938900.1"/>
    <property type="gene ID" value="RSKR_0000938900"/>
</dbReference>
<name>A0AC35U9U0_9BILA</name>